<proteinExistence type="predicted"/>
<comment type="caution">
    <text evidence="1">The sequence shown here is derived from an EMBL/GenBank/DDBJ whole genome shotgun (WGS) entry which is preliminary data.</text>
</comment>
<dbReference type="AlphaFoldDB" id="A0A1A0HBK8"/>
<dbReference type="RefSeq" id="XP_018711906.1">
    <property type="nucleotide sequence ID" value="XM_018858871.1"/>
</dbReference>
<accession>A0A1A0HBK8</accession>
<dbReference type="OrthoDB" id="4091087at2759"/>
<dbReference type="Proteomes" id="UP000092555">
    <property type="component" value="Unassembled WGS sequence"/>
</dbReference>
<dbReference type="EMBL" id="LXTC01000003">
    <property type="protein sequence ID" value="OBA21396.1"/>
    <property type="molecule type" value="Genomic_DNA"/>
</dbReference>
<evidence type="ECO:0000313" key="1">
    <source>
        <dbReference type="EMBL" id="OBA21396.1"/>
    </source>
</evidence>
<protein>
    <submittedName>
        <fullName evidence="1">Uncharacterized protein</fullName>
    </submittedName>
</protein>
<reference evidence="1 2" key="1">
    <citation type="submission" date="2016-05" db="EMBL/GenBank/DDBJ databases">
        <title>Comparative genomics of biotechnologically important yeasts.</title>
        <authorList>
            <consortium name="DOE Joint Genome Institute"/>
            <person name="Riley R."/>
            <person name="Haridas S."/>
            <person name="Wolfe K.H."/>
            <person name="Lopes M.R."/>
            <person name="Hittinger C.T."/>
            <person name="Goker M."/>
            <person name="Salamov A."/>
            <person name="Wisecaver J."/>
            <person name="Long T.M."/>
            <person name="Aerts A.L."/>
            <person name="Barry K."/>
            <person name="Choi C."/>
            <person name="Clum A."/>
            <person name="Coughlan A.Y."/>
            <person name="Deshpande S."/>
            <person name="Douglass A.P."/>
            <person name="Hanson S.J."/>
            <person name="Klenk H.-P."/>
            <person name="LaButti K."/>
            <person name="Lapidus A."/>
            <person name="Lindquist E."/>
            <person name="Lipzen A."/>
            <person name="Meier-kolthoff J.P."/>
            <person name="Ohm R.A."/>
            <person name="Otillar R.P."/>
            <person name="Pangilinan J."/>
            <person name="Peng Y."/>
            <person name="Rokas A."/>
            <person name="Rosa C.A."/>
            <person name="Scheuner C."/>
            <person name="Sibirny A.A."/>
            <person name="Slot J.C."/>
            <person name="Stielow J.B."/>
            <person name="Sun H."/>
            <person name="Kurtzman C.P."/>
            <person name="Blackwell M."/>
            <person name="Grigoriev I.V."/>
            <person name="Jeffries T.W."/>
        </authorList>
    </citation>
    <scope>NUCLEOTIDE SEQUENCE [LARGE SCALE GENOMIC DNA]</scope>
    <source>
        <strain evidence="1 2">NRRL YB-4993</strain>
    </source>
</reference>
<sequence length="288" mass="33177">MRRFFSTLPAPAARFLAPPEKPALLVKPNPLITSKLCVKRDPVTSRAPVSWKDLPHIRTDVLPEEATDIRGIDTSGHQVLSQRRVIGKLPTLLSCNHFTLTFIPHNHTISSLRKSNVAYTFTNYGSPNLNDLNLLKRLTEYRGKYRFLEYFKSVHNPMGTAVSRSRFRKLIKRELHHALHQIIPNTQSEVEKVSGIFHFRFHMYPVPREADALREEVTNAVRRLYTNEGFRRSLALITQQQVQAFPNVYMLVRDIKVENAIGAQSAPGYFPKLPFLKPKTYRPRKIRA</sequence>
<keyword evidence="2" id="KW-1185">Reference proteome</keyword>
<gene>
    <name evidence="1" type="ORF">METBIDRAFT_78369</name>
</gene>
<name>A0A1A0HBK8_9ASCO</name>
<dbReference type="GeneID" id="30031847"/>
<evidence type="ECO:0000313" key="2">
    <source>
        <dbReference type="Proteomes" id="UP000092555"/>
    </source>
</evidence>
<organism evidence="1 2">
    <name type="scientific">Metschnikowia bicuspidata var. bicuspidata NRRL YB-4993</name>
    <dbReference type="NCBI Taxonomy" id="869754"/>
    <lineage>
        <taxon>Eukaryota</taxon>
        <taxon>Fungi</taxon>
        <taxon>Dikarya</taxon>
        <taxon>Ascomycota</taxon>
        <taxon>Saccharomycotina</taxon>
        <taxon>Pichiomycetes</taxon>
        <taxon>Metschnikowiaceae</taxon>
        <taxon>Metschnikowia</taxon>
    </lineage>
</organism>